<keyword evidence="2" id="KW-1185">Reference proteome</keyword>
<organism evidence="1 2">
    <name type="scientific">Nocardia sputorum</name>
    <dbReference type="NCBI Taxonomy" id="2984338"/>
    <lineage>
        <taxon>Bacteria</taxon>
        <taxon>Bacillati</taxon>
        <taxon>Actinomycetota</taxon>
        <taxon>Actinomycetes</taxon>
        <taxon>Mycobacteriales</taxon>
        <taxon>Nocardiaceae</taxon>
        <taxon>Nocardia</taxon>
    </lineage>
</organism>
<dbReference type="Proteomes" id="UP001317870">
    <property type="component" value="Chromosome"/>
</dbReference>
<name>A0ABM8CRU3_9NOCA</name>
<evidence type="ECO:0000313" key="1">
    <source>
        <dbReference type="EMBL" id="BDT97689.1"/>
    </source>
</evidence>
<evidence type="ECO:0000313" key="2">
    <source>
        <dbReference type="Proteomes" id="UP001317870"/>
    </source>
</evidence>
<sequence length="103" mass="11541">MGLPPVGDIDVLTQQQFYVHRERFEQFAVGQESLHRDNLAAWPAERERMDGIHRQPGPHRDPGRRISGSYFGVTVIVPFTQVMVPPVKSLCLPPGMSFSSLIG</sequence>
<protein>
    <submittedName>
        <fullName evidence="1">Uncharacterized protein</fullName>
    </submittedName>
</protein>
<reference evidence="1 2" key="1">
    <citation type="submission" date="2022-11" db="EMBL/GenBank/DDBJ databases">
        <title>Genome Sequencing of Nocardia sp. ON39_IFM12276 and assembly.</title>
        <authorList>
            <person name="Shimojima M."/>
            <person name="Toyokawa M."/>
            <person name="Uesaka K."/>
        </authorList>
    </citation>
    <scope>NUCLEOTIDE SEQUENCE [LARGE SCALE GENOMIC DNA]</scope>
    <source>
        <strain evidence="1 2">IFM 12276</strain>
    </source>
</reference>
<dbReference type="EMBL" id="AP026978">
    <property type="protein sequence ID" value="BDT97689.1"/>
    <property type="molecule type" value="Genomic_DNA"/>
</dbReference>
<proteinExistence type="predicted"/>
<gene>
    <name evidence="1" type="ORF">IFM12276_07180</name>
</gene>
<accession>A0ABM8CRU3</accession>